<evidence type="ECO:0000313" key="1">
    <source>
        <dbReference type="EMBL" id="CAG8480797.1"/>
    </source>
</evidence>
<accession>A0ACA9KLH4</accession>
<protein>
    <submittedName>
        <fullName evidence="1">5269_t:CDS:1</fullName>
    </submittedName>
</protein>
<evidence type="ECO:0000313" key="2">
    <source>
        <dbReference type="Proteomes" id="UP000789860"/>
    </source>
</evidence>
<sequence>MANSKLIASVIDYGQDQEISIDSQPEDIYCDNCDKARLNGESLNRVKSSTDTLVKIPFPPTILAEDLVKHLLKSKSQSPKMLNEFFIYRKVFVQELKKQNVKVKMTRASKLASASWYQESSIVKNEYRRLARKVENLFIIARNEKLQSQANEKK</sequence>
<proteinExistence type="predicted"/>
<reference evidence="1" key="1">
    <citation type="submission" date="2021-06" db="EMBL/GenBank/DDBJ databases">
        <authorList>
            <person name="Kallberg Y."/>
            <person name="Tangrot J."/>
            <person name="Rosling A."/>
        </authorList>
    </citation>
    <scope>NUCLEOTIDE SEQUENCE</scope>
    <source>
        <strain evidence="1">AU212A</strain>
    </source>
</reference>
<organism evidence="1 2">
    <name type="scientific">Scutellospora calospora</name>
    <dbReference type="NCBI Taxonomy" id="85575"/>
    <lineage>
        <taxon>Eukaryota</taxon>
        <taxon>Fungi</taxon>
        <taxon>Fungi incertae sedis</taxon>
        <taxon>Mucoromycota</taxon>
        <taxon>Glomeromycotina</taxon>
        <taxon>Glomeromycetes</taxon>
        <taxon>Diversisporales</taxon>
        <taxon>Gigasporaceae</taxon>
        <taxon>Scutellospora</taxon>
    </lineage>
</organism>
<dbReference type="Proteomes" id="UP000789860">
    <property type="component" value="Unassembled WGS sequence"/>
</dbReference>
<name>A0ACA9KLH4_9GLOM</name>
<comment type="caution">
    <text evidence="1">The sequence shown here is derived from an EMBL/GenBank/DDBJ whole genome shotgun (WGS) entry which is preliminary data.</text>
</comment>
<keyword evidence="2" id="KW-1185">Reference proteome</keyword>
<gene>
    <name evidence="1" type="ORF">SCALOS_LOCUS2412</name>
</gene>
<dbReference type="EMBL" id="CAJVPM010002145">
    <property type="protein sequence ID" value="CAG8480797.1"/>
    <property type="molecule type" value="Genomic_DNA"/>
</dbReference>